<name>A0A6J2YDD9_SITOR</name>
<dbReference type="InParanoid" id="A0A6J2YDD9"/>
<gene>
    <name evidence="3" type="primary">LOC115886416</name>
</gene>
<dbReference type="Proteomes" id="UP000504635">
    <property type="component" value="Unplaced"/>
</dbReference>
<proteinExistence type="predicted"/>
<dbReference type="RefSeq" id="XP_030761407.1">
    <property type="nucleotide sequence ID" value="XM_030905547.1"/>
</dbReference>
<evidence type="ECO:0000313" key="2">
    <source>
        <dbReference type="Proteomes" id="UP000504635"/>
    </source>
</evidence>
<keyword evidence="2" id="KW-1185">Reference proteome</keyword>
<evidence type="ECO:0000313" key="3">
    <source>
        <dbReference type="RefSeq" id="XP_030761407.1"/>
    </source>
</evidence>
<dbReference type="OrthoDB" id="6754945at2759"/>
<dbReference type="KEGG" id="soy:115886416"/>
<protein>
    <submittedName>
        <fullName evidence="3">Neither inactivation nor afterpotential protein C-like</fullName>
    </submittedName>
</protein>
<dbReference type="AlphaFoldDB" id="A0A6J2YDD9"/>
<organism evidence="2 3">
    <name type="scientific">Sitophilus oryzae</name>
    <name type="common">Rice weevil</name>
    <name type="synonym">Curculio oryzae</name>
    <dbReference type="NCBI Taxonomy" id="7048"/>
    <lineage>
        <taxon>Eukaryota</taxon>
        <taxon>Metazoa</taxon>
        <taxon>Ecdysozoa</taxon>
        <taxon>Arthropoda</taxon>
        <taxon>Hexapoda</taxon>
        <taxon>Insecta</taxon>
        <taxon>Pterygota</taxon>
        <taxon>Neoptera</taxon>
        <taxon>Endopterygota</taxon>
        <taxon>Coleoptera</taxon>
        <taxon>Polyphaga</taxon>
        <taxon>Cucujiformia</taxon>
        <taxon>Curculionidae</taxon>
        <taxon>Dryophthorinae</taxon>
        <taxon>Sitophilus</taxon>
    </lineage>
</organism>
<sequence>MFYVLLQYRGAKLRDFYNFSQQVHLYNQNAFYQCRKIQDPVDLKTIDNKAQESTWFSDSKPTVVKISFRLDEIPFFDTSSMCDPLTNIRGNSETESWDSPYKWRTEKSGQTNINSESNKNNDDKLTSLPYVRDPGKSLAVMDKEPCNDSDTDQGIYSKNFKTQKQNVSAGKTNEKFRVDENGFAKNSTPANKEFEYIKSVPVGSG</sequence>
<evidence type="ECO:0000256" key="1">
    <source>
        <dbReference type="SAM" id="MobiDB-lite"/>
    </source>
</evidence>
<reference evidence="3" key="1">
    <citation type="submission" date="2025-08" db="UniProtKB">
        <authorList>
            <consortium name="RefSeq"/>
        </authorList>
    </citation>
    <scope>IDENTIFICATION</scope>
    <source>
        <tissue evidence="3">Gonads</tissue>
    </source>
</reference>
<accession>A0A6J2YDD9</accession>
<feature type="region of interest" description="Disordered" evidence="1">
    <location>
        <begin position="87"/>
        <end position="127"/>
    </location>
</feature>
<dbReference type="GeneID" id="115886416"/>
<feature type="compositionally biased region" description="Polar residues" evidence="1">
    <location>
        <begin position="108"/>
        <end position="118"/>
    </location>
</feature>